<sequence length="209" mass="24795">MISSWRDYLLCFWLELLILSLSIGFVINFTPLYWLDIHWMHLVRSTGVNANAIMDDYLRIINYLQNPFNDRLQFQSFKSSLDGLQHFKDVKNLILFNHAFTLFSGLILTLPLIRLFKQRQGWRLLVPLRVIMILMASLVTMALVNFQKSFIWFNQILFRNQDWIFNPNVDPIIKALPEAFFIQSFTVVVMLVMIMNGLLFWLSKRNLNN</sequence>
<feature type="transmembrane region" description="Helical" evidence="1">
    <location>
        <begin position="125"/>
        <end position="144"/>
    </location>
</feature>
<dbReference type="Pfam" id="PF07314">
    <property type="entry name" value="Lit"/>
    <property type="match status" value="1"/>
</dbReference>
<protein>
    <submittedName>
        <fullName evidence="2">TIGR01906 family membrane protein</fullName>
    </submittedName>
</protein>
<proteinExistence type="predicted"/>
<feature type="transmembrane region" description="Helical" evidence="1">
    <location>
        <begin position="180"/>
        <end position="202"/>
    </location>
</feature>
<keyword evidence="1" id="KW-0812">Transmembrane</keyword>
<feature type="transmembrane region" description="Helical" evidence="1">
    <location>
        <begin position="12"/>
        <end position="34"/>
    </location>
</feature>
<keyword evidence="3" id="KW-1185">Reference proteome</keyword>
<dbReference type="RefSeq" id="WP_260116564.1">
    <property type="nucleotide sequence ID" value="NZ_CP093361.1"/>
</dbReference>
<feature type="transmembrane region" description="Helical" evidence="1">
    <location>
        <begin position="93"/>
        <end position="113"/>
    </location>
</feature>
<dbReference type="NCBIfam" id="TIGR01906">
    <property type="entry name" value="integ_TIGR01906"/>
    <property type="match status" value="1"/>
</dbReference>
<dbReference type="InterPro" id="IPR010178">
    <property type="entry name" value="Lit"/>
</dbReference>
<dbReference type="AlphaFoldDB" id="A0A976X5J0"/>
<dbReference type="Proteomes" id="UP000831181">
    <property type="component" value="Chromosome"/>
</dbReference>
<evidence type="ECO:0000313" key="3">
    <source>
        <dbReference type="Proteomes" id="UP000831181"/>
    </source>
</evidence>
<gene>
    <name evidence="2" type="ORF">MOO44_07795</name>
</gene>
<keyword evidence="1" id="KW-0472">Membrane</keyword>
<keyword evidence="1" id="KW-1133">Transmembrane helix</keyword>
<accession>A0A976X5J0</accession>
<organism evidence="2 3">
    <name type="scientific">Nicoliella spurrieriana</name>
    <dbReference type="NCBI Taxonomy" id="2925830"/>
    <lineage>
        <taxon>Bacteria</taxon>
        <taxon>Bacillati</taxon>
        <taxon>Bacillota</taxon>
        <taxon>Bacilli</taxon>
        <taxon>Lactobacillales</taxon>
        <taxon>Lactobacillaceae</taxon>
        <taxon>Nicoliella</taxon>
    </lineage>
</organism>
<dbReference type="EMBL" id="CP093361">
    <property type="protein sequence ID" value="UQS86761.1"/>
    <property type="molecule type" value="Genomic_DNA"/>
</dbReference>
<evidence type="ECO:0000256" key="1">
    <source>
        <dbReference type="SAM" id="Phobius"/>
    </source>
</evidence>
<reference evidence="2" key="1">
    <citation type="journal article" date="2022" name="Int. J. Syst. Evol. Microbiol.">
        <title>Apilactobacillus apisilvae sp. nov., Nicolia spurrieriana gen. nov. sp. nov., Bombilactobacillus folatiphilus sp. nov. and Bombilactobacillus thymidiniphilus sp. nov., four new lactic acid bacterial isolates from stingless bees Tetragonula carbonaria and Austroplebeia australis.</title>
        <authorList>
            <person name="Oliphant S.A."/>
            <person name="Watson-Haigh N.S."/>
            <person name="Sumby K.M."/>
            <person name="Gardner J."/>
            <person name="Groom S."/>
            <person name="Jiranek V."/>
        </authorList>
    </citation>
    <scope>NUCLEOTIDE SEQUENCE</scope>
    <source>
        <strain evidence="2">SGEP1_A5</strain>
    </source>
</reference>
<evidence type="ECO:0000313" key="2">
    <source>
        <dbReference type="EMBL" id="UQS86761.1"/>
    </source>
</evidence>
<dbReference type="KEGG" id="lbe:MOO44_07795"/>
<name>A0A976X5J0_9LACO</name>